<dbReference type="PANTHER" id="PTHR37819">
    <property type="entry name" value="PROTEIN PSIE"/>
    <property type="match status" value="1"/>
</dbReference>
<evidence type="ECO:0000256" key="2">
    <source>
        <dbReference type="ARBA" id="ARBA00005632"/>
    </source>
</evidence>
<reference evidence="9 10" key="1">
    <citation type="submission" date="2016-10" db="EMBL/GenBank/DDBJ databases">
        <authorList>
            <person name="de Groot N.N."/>
        </authorList>
    </citation>
    <scope>NUCLEOTIDE SEQUENCE [LARGE SCALE GENOMIC DNA]</scope>
    <source>
        <strain evidence="9 10">ATCC 700224</strain>
    </source>
</reference>
<evidence type="ECO:0000256" key="3">
    <source>
        <dbReference type="ARBA" id="ARBA00021903"/>
    </source>
</evidence>
<keyword evidence="4" id="KW-1003">Cell membrane</keyword>
<comment type="similarity">
    <text evidence="2">Belongs to the PsiE family.</text>
</comment>
<dbReference type="InterPro" id="IPR020948">
    <property type="entry name" value="P_starv_induced_PsiE-like"/>
</dbReference>
<evidence type="ECO:0000256" key="8">
    <source>
        <dbReference type="SAM" id="Phobius"/>
    </source>
</evidence>
<evidence type="ECO:0000256" key="7">
    <source>
        <dbReference type="ARBA" id="ARBA00023136"/>
    </source>
</evidence>
<dbReference type="Proteomes" id="UP000199412">
    <property type="component" value="Unassembled WGS sequence"/>
</dbReference>
<protein>
    <recommendedName>
        <fullName evidence="3">Protein PsiE</fullName>
    </recommendedName>
</protein>
<evidence type="ECO:0000313" key="9">
    <source>
        <dbReference type="EMBL" id="SDF02597.1"/>
    </source>
</evidence>
<dbReference type="InterPro" id="IPR009315">
    <property type="entry name" value="P_starv_induced_PsiE"/>
</dbReference>
<keyword evidence="5 8" id="KW-0812">Transmembrane</keyword>
<proteinExistence type="inferred from homology"/>
<comment type="subcellular location">
    <subcellularLocation>
        <location evidence="1">Cell inner membrane</location>
        <topology evidence="1">Multi-pass membrane protein</topology>
    </subcellularLocation>
</comment>
<dbReference type="GO" id="GO:0005886">
    <property type="term" value="C:plasma membrane"/>
    <property type="evidence" value="ECO:0007669"/>
    <property type="project" value="UniProtKB-SubCell"/>
</dbReference>
<dbReference type="GO" id="GO:0016036">
    <property type="term" value="P:cellular response to phosphate starvation"/>
    <property type="evidence" value="ECO:0007669"/>
    <property type="project" value="InterPro"/>
</dbReference>
<keyword evidence="6 8" id="KW-1133">Transmembrane helix</keyword>
<gene>
    <name evidence="9" type="ORF">SAMN05421720_12410</name>
</gene>
<keyword evidence="10" id="KW-1185">Reference proteome</keyword>
<dbReference type="STRING" id="69960.SAMN05421720_12410"/>
<evidence type="ECO:0000313" key="10">
    <source>
        <dbReference type="Proteomes" id="UP000199412"/>
    </source>
</evidence>
<dbReference type="PANTHER" id="PTHR37819:SF1">
    <property type="entry name" value="PROTEIN PSIE"/>
    <property type="match status" value="1"/>
</dbReference>
<dbReference type="EMBL" id="FNAP01000024">
    <property type="protein sequence ID" value="SDF02597.1"/>
    <property type="molecule type" value="Genomic_DNA"/>
</dbReference>
<feature type="transmembrane region" description="Helical" evidence="8">
    <location>
        <begin position="35"/>
        <end position="52"/>
    </location>
</feature>
<feature type="transmembrane region" description="Helical" evidence="8">
    <location>
        <begin position="12"/>
        <end position="29"/>
    </location>
</feature>
<dbReference type="Pfam" id="PF06146">
    <property type="entry name" value="PsiE"/>
    <property type="match status" value="1"/>
</dbReference>
<keyword evidence="7 8" id="KW-0472">Membrane</keyword>
<accession>A0A1G7HQ28</accession>
<sequence>MYIVKIIGLPDILLMFLYIEVIGMVSVYYSDRRSVFVYPIFIAITALTRLIILQGKETAPESVLFEAIAILLLSLSAIVIVRMSRD</sequence>
<organism evidence="9 10">
    <name type="scientific">Rhodospira trueperi</name>
    <dbReference type="NCBI Taxonomy" id="69960"/>
    <lineage>
        <taxon>Bacteria</taxon>
        <taxon>Pseudomonadati</taxon>
        <taxon>Pseudomonadota</taxon>
        <taxon>Alphaproteobacteria</taxon>
        <taxon>Rhodospirillales</taxon>
        <taxon>Rhodospirillaceae</taxon>
        <taxon>Rhodospira</taxon>
    </lineage>
</organism>
<evidence type="ECO:0000256" key="6">
    <source>
        <dbReference type="ARBA" id="ARBA00022989"/>
    </source>
</evidence>
<name>A0A1G7HQ28_9PROT</name>
<evidence type="ECO:0000256" key="5">
    <source>
        <dbReference type="ARBA" id="ARBA00022692"/>
    </source>
</evidence>
<evidence type="ECO:0000256" key="4">
    <source>
        <dbReference type="ARBA" id="ARBA00022475"/>
    </source>
</evidence>
<feature type="transmembrane region" description="Helical" evidence="8">
    <location>
        <begin position="64"/>
        <end position="83"/>
    </location>
</feature>
<evidence type="ECO:0000256" key="1">
    <source>
        <dbReference type="ARBA" id="ARBA00004429"/>
    </source>
</evidence>
<dbReference type="AlphaFoldDB" id="A0A1G7HQ28"/>